<dbReference type="Pfam" id="PF09976">
    <property type="entry name" value="TPR_21"/>
    <property type="match status" value="1"/>
</dbReference>
<dbReference type="Gene3D" id="1.25.40.10">
    <property type="entry name" value="Tetratricopeptide repeat domain"/>
    <property type="match status" value="1"/>
</dbReference>
<gene>
    <name evidence="11" type="ORF">IPH26_19285</name>
</gene>
<dbReference type="EMBL" id="JADJEV010000005">
    <property type="protein sequence ID" value="MBK6974980.1"/>
    <property type="molecule type" value="Genomic_DNA"/>
</dbReference>
<evidence type="ECO:0000256" key="1">
    <source>
        <dbReference type="ARBA" id="ARBA00004401"/>
    </source>
</evidence>
<dbReference type="PANTHER" id="PTHR38035">
    <property type="entry name" value="UPF0070 PROTEIN YFGM"/>
    <property type="match status" value="1"/>
</dbReference>
<evidence type="ECO:0000256" key="7">
    <source>
        <dbReference type="ARBA" id="ARBA00024197"/>
    </source>
</evidence>
<dbReference type="InterPro" id="IPR011990">
    <property type="entry name" value="TPR-like_helical_dom_sf"/>
</dbReference>
<evidence type="ECO:0000256" key="8">
    <source>
        <dbReference type="ARBA" id="ARBA00024235"/>
    </source>
</evidence>
<dbReference type="InterPro" id="IPR026039">
    <property type="entry name" value="YfgM"/>
</dbReference>
<dbReference type="AlphaFoldDB" id="A0A9D7HVW6"/>
<keyword evidence="6" id="KW-0143">Chaperone</keyword>
<dbReference type="PANTHER" id="PTHR38035:SF1">
    <property type="entry name" value="ANCILLARY SECYEG TRANSLOCON SUBUNIT"/>
    <property type="match status" value="1"/>
</dbReference>
<keyword evidence="3 9" id="KW-0812">Transmembrane</keyword>
<evidence type="ECO:0000259" key="10">
    <source>
        <dbReference type="Pfam" id="PF09976"/>
    </source>
</evidence>
<dbReference type="GO" id="GO:0005886">
    <property type="term" value="C:plasma membrane"/>
    <property type="evidence" value="ECO:0007669"/>
    <property type="project" value="UniProtKB-SubCell"/>
</dbReference>
<proteinExistence type="inferred from homology"/>
<evidence type="ECO:0000256" key="6">
    <source>
        <dbReference type="ARBA" id="ARBA00023186"/>
    </source>
</evidence>
<keyword evidence="2" id="KW-1003">Cell membrane</keyword>
<dbReference type="GO" id="GO:0044877">
    <property type="term" value="F:protein-containing complex binding"/>
    <property type="evidence" value="ECO:0007669"/>
    <property type="project" value="InterPro"/>
</dbReference>
<evidence type="ECO:0000256" key="4">
    <source>
        <dbReference type="ARBA" id="ARBA00022989"/>
    </source>
</evidence>
<dbReference type="InterPro" id="IPR018704">
    <property type="entry name" value="SecYEG/CpoB_TPR"/>
</dbReference>
<protein>
    <recommendedName>
        <fullName evidence="8">Ancillary SecYEG translocon subunit</fullName>
    </recommendedName>
</protein>
<feature type="domain" description="Ancillary SecYEG translocon subunit/Cell division coordinator CpoB TPR" evidence="10">
    <location>
        <begin position="16"/>
        <end position="219"/>
    </location>
</feature>
<sequence length="222" mass="23822">MAVYDLEEQEQISELKAWWARYGNAVTAGLLVAAVAVFGWQGWNWYQRNQAAQASGILAEVQKAASGHDAKTAAAKAGVLIEKFPGTTHAVLAVLMSARLQAEGGDVKTAKAQLGWAAENAGELELRDIARLRLANLLLDEKAYDEALKLLEREPAPTFSGRFHEMRGDIHAVQGKGAEAKKSYEAAIAQFDEVAKAAPAGAVDERQKAILQLKLESLGVGA</sequence>
<dbReference type="Proteomes" id="UP000807785">
    <property type="component" value="Unassembled WGS sequence"/>
</dbReference>
<evidence type="ECO:0000313" key="12">
    <source>
        <dbReference type="Proteomes" id="UP000807785"/>
    </source>
</evidence>
<name>A0A9D7HVW6_9PROT</name>
<reference evidence="11" key="1">
    <citation type="submission" date="2020-10" db="EMBL/GenBank/DDBJ databases">
        <title>Connecting structure to function with the recovery of over 1000 high-quality activated sludge metagenome-assembled genomes encoding full-length rRNA genes using long-read sequencing.</title>
        <authorList>
            <person name="Singleton C.M."/>
            <person name="Petriglieri F."/>
            <person name="Kristensen J.M."/>
            <person name="Kirkegaard R.H."/>
            <person name="Michaelsen T.Y."/>
            <person name="Andersen M.H."/>
            <person name="Karst S.M."/>
            <person name="Dueholm M.S."/>
            <person name="Nielsen P.H."/>
            <person name="Albertsen M."/>
        </authorList>
    </citation>
    <scope>NUCLEOTIDE SEQUENCE</scope>
    <source>
        <strain evidence="11">Bjer_18-Q3-R1-45_BAT3C.347</strain>
    </source>
</reference>
<evidence type="ECO:0000256" key="9">
    <source>
        <dbReference type="SAM" id="Phobius"/>
    </source>
</evidence>
<evidence type="ECO:0000256" key="3">
    <source>
        <dbReference type="ARBA" id="ARBA00022692"/>
    </source>
</evidence>
<keyword evidence="4 9" id="KW-1133">Transmembrane helix</keyword>
<evidence type="ECO:0000256" key="2">
    <source>
        <dbReference type="ARBA" id="ARBA00022475"/>
    </source>
</evidence>
<organism evidence="11 12">
    <name type="scientific">Candidatus Methylophosphatis roskildensis</name>
    <dbReference type="NCBI Taxonomy" id="2899263"/>
    <lineage>
        <taxon>Bacteria</taxon>
        <taxon>Pseudomonadati</taxon>
        <taxon>Pseudomonadota</taxon>
        <taxon>Betaproteobacteria</taxon>
        <taxon>Nitrosomonadales</taxon>
        <taxon>Sterolibacteriaceae</taxon>
        <taxon>Candidatus Methylophosphatis</taxon>
    </lineage>
</organism>
<comment type="similarity">
    <text evidence="7">Belongs to the YfgM family.</text>
</comment>
<feature type="transmembrane region" description="Helical" evidence="9">
    <location>
        <begin position="20"/>
        <end position="40"/>
    </location>
</feature>
<dbReference type="PIRSF" id="PIRSF006170">
    <property type="entry name" value="YfgM"/>
    <property type="match status" value="1"/>
</dbReference>
<accession>A0A9D7HVW6</accession>
<evidence type="ECO:0000256" key="5">
    <source>
        <dbReference type="ARBA" id="ARBA00023136"/>
    </source>
</evidence>
<keyword evidence="5 9" id="KW-0472">Membrane</keyword>
<comment type="subcellular location">
    <subcellularLocation>
        <location evidence="1">Cell membrane</location>
        <topology evidence="1">Single-pass type II membrane protein</topology>
    </subcellularLocation>
</comment>
<evidence type="ECO:0000313" key="11">
    <source>
        <dbReference type="EMBL" id="MBK6974980.1"/>
    </source>
</evidence>
<dbReference type="SUPFAM" id="SSF48452">
    <property type="entry name" value="TPR-like"/>
    <property type="match status" value="1"/>
</dbReference>
<comment type="caution">
    <text evidence="11">The sequence shown here is derived from an EMBL/GenBank/DDBJ whole genome shotgun (WGS) entry which is preliminary data.</text>
</comment>